<dbReference type="Pfam" id="PF03422">
    <property type="entry name" value="CBM_6"/>
    <property type="match status" value="2"/>
</dbReference>
<dbReference type="CDD" id="cd04079">
    <property type="entry name" value="CBM6_agarase-like"/>
    <property type="match status" value="2"/>
</dbReference>
<dbReference type="Pfam" id="PF18040">
    <property type="entry name" value="BPA_C"/>
    <property type="match status" value="1"/>
</dbReference>
<gene>
    <name evidence="5" type="ORF">OQJ68_14220</name>
</gene>
<dbReference type="Gene3D" id="4.10.1080.10">
    <property type="entry name" value="TSP type-3 repeat"/>
    <property type="match status" value="1"/>
</dbReference>
<accession>A0AB35I005</accession>
<evidence type="ECO:0000256" key="1">
    <source>
        <dbReference type="ARBA" id="ARBA00022729"/>
    </source>
</evidence>
<proteinExistence type="predicted"/>
<dbReference type="GO" id="GO:0005509">
    <property type="term" value="F:calcium ion binding"/>
    <property type="evidence" value="ECO:0007669"/>
    <property type="project" value="InterPro"/>
</dbReference>
<evidence type="ECO:0000256" key="3">
    <source>
        <dbReference type="SAM" id="SignalP"/>
    </source>
</evidence>
<organism evidence="5 6">
    <name type="scientific">Microbulbifer thermotolerans</name>
    <dbReference type="NCBI Taxonomy" id="252514"/>
    <lineage>
        <taxon>Bacteria</taxon>
        <taxon>Pseudomonadati</taxon>
        <taxon>Pseudomonadota</taxon>
        <taxon>Gammaproteobacteria</taxon>
        <taxon>Cellvibrionales</taxon>
        <taxon>Microbulbiferaceae</taxon>
        <taxon>Microbulbifer</taxon>
    </lineage>
</organism>
<feature type="compositionally biased region" description="Basic and acidic residues" evidence="2">
    <location>
        <begin position="382"/>
        <end position="393"/>
    </location>
</feature>
<dbReference type="GO" id="GO:0030246">
    <property type="term" value="F:carbohydrate binding"/>
    <property type="evidence" value="ECO:0007669"/>
    <property type="project" value="InterPro"/>
</dbReference>
<feature type="chain" id="PRO_5044196974" evidence="3">
    <location>
        <begin position="30"/>
        <end position="1175"/>
    </location>
</feature>
<name>A0AB35I005_MICTH</name>
<dbReference type="CDD" id="cd21510">
    <property type="entry name" value="agarase_cat"/>
    <property type="match status" value="1"/>
</dbReference>
<feature type="region of interest" description="Disordered" evidence="2">
    <location>
        <begin position="172"/>
        <end position="208"/>
    </location>
</feature>
<dbReference type="InterPro" id="IPR006584">
    <property type="entry name" value="Cellulose-bd_IV"/>
</dbReference>
<comment type="caution">
    <text evidence="5">The sequence shown here is derived from an EMBL/GenBank/DDBJ whole genome shotgun (WGS) entry which is preliminary data.</text>
</comment>
<dbReference type="InterPro" id="IPR003367">
    <property type="entry name" value="Thrombospondin_3-like_rpt"/>
</dbReference>
<dbReference type="Pfam" id="PF02412">
    <property type="entry name" value="TSP_3"/>
    <property type="match status" value="1"/>
</dbReference>
<dbReference type="RefSeq" id="WP_265965105.1">
    <property type="nucleotide sequence ID" value="NZ_JAPHQA010000016.1"/>
</dbReference>
<dbReference type="InterPro" id="IPR041224">
    <property type="entry name" value="BPA_C"/>
</dbReference>
<dbReference type="EMBL" id="JAPHQB010000027">
    <property type="protein sequence ID" value="MCX2802945.1"/>
    <property type="molecule type" value="Genomic_DNA"/>
</dbReference>
<sequence length="1175" mass="129866">MRLSKSQGILPLAHAVLAAAIAYSTAATAADYRLEAEDFTSVGGTYNDGQPQKISVYTVNGITAINYVNKGDYAEYTLSVPQAGQYDLTYFAGTAIDGARIDFQVNNNGSWQTLARTDVPNAGWDNFQPLPAGSIHLSSGSQQIRLFGGGDHDWQWNLDKMEFAYIDDSSSSSGGGSNSSSSSGGSSSSSGSGSSSSGGSPEEGGHVSGTFKLEAESAHHVGGEIDTYAINGGVAVNYFNSGDYLEYNLHLDQSGLYRPKYYVSTAHSSGVAVGLMATDHEGALVTKNTSEVQSQGGWDSFYLLNAASDINLFSGDLTIRIYGAGTQDFQFNIDYVIFERISDVDLDLDGDSDGIADVNDSCPGTDPSETANSEGCAPSQLDTDKDGIADNRDQCPTTAPGDFVDSEGCASTGADDDDLDGIANQEDQCPDTPFGENVDPSGCTGFEDSDSDGIANGTDQCPSTPAKEFANESGCSPSQVANPHSVKVTVNANIKHSVKGISDFGRNRHITAHTTIYEKDWEGHADKLNYLVNTLDVTLGRDNGTATWKFQDTKEDPNRENWPDLDYMVTRGKELRENYEANPFYKRFSADRTELIAGTNPHPTYPTLSWNANGSTWHDWQPMHIETSAAWMGQYLKHYYANSSNGYIGDPMPKFWEVINEPDMEMKTGKFMVTNQEAIWEYHNLVAQEIRSKLGNEAPLIGGMTWGQHDFYRRDGISRYADNAYDQWIVADDPAEEAAAEEFFRQAMATTVDDTRDQNWYQWDVMWKGFMDAAGHNMDFYSVHVYDWPGVNSDAKSTLRRNGHLPAMLDMIEWYDVYQNGQANRKPIVISEYGAVQGGWNTLAHQPRFESEVLKSFNAMLMQILERPDYVIKSMPFTPAKPLWGYYPGGCGYEEVRNCTAPYHYSLLIEPVLNSDNWQWSDYIKFYELWADIDGTRVDSVSSDPDVQVQSYVNNNELFIIINNLETVDTTIDLTVAGLNNTQLQNVELRNMHFDNNFDTQLERHHMKQMPTKVTLAADATLVLRYTLNSTIAINQSVDEKKYFGNSVSGGSVPHRISVAGGAKNLQVNNVSVPSGYAESQLRLTVALYPSQDDTPDSLLQIDTLTINGHTIETPIDWRGRKENSVERYFNTLEIPVPVDVLQKNNTISVDFRHNGELTVANLVIKEYTTTPVRH</sequence>
<evidence type="ECO:0000313" key="5">
    <source>
        <dbReference type="EMBL" id="MCX2802945.1"/>
    </source>
</evidence>
<dbReference type="InterPro" id="IPR028974">
    <property type="entry name" value="TSP_type-3_rpt"/>
</dbReference>
<protein>
    <submittedName>
        <fullName evidence="5">Carbohydrate-binding protein</fullName>
    </submittedName>
</protein>
<dbReference type="InterPro" id="IPR017853">
    <property type="entry name" value="GH"/>
</dbReference>
<dbReference type="Gene3D" id="3.20.20.80">
    <property type="entry name" value="Glycosidases"/>
    <property type="match status" value="1"/>
</dbReference>
<feature type="domain" description="CBM6" evidence="4">
    <location>
        <begin position="32"/>
        <end position="164"/>
    </location>
</feature>
<feature type="compositionally biased region" description="Low complexity" evidence="2">
    <location>
        <begin position="178"/>
        <end position="200"/>
    </location>
</feature>
<dbReference type="SMART" id="SM00606">
    <property type="entry name" value="CBD_IV"/>
    <property type="match status" value="2"/>
</dbReference>
<evidence type="ECO:0000256" key="2">
    <source>
        <dbReference type="SAM" id="MobiDB-lite"/>
    </source>
</evidence>
<feature type="region of interest" description="Disordered" evidence="2">
    <location>
        <begin position="355"/>
        <end position="480"/>
    </location>
</feature>
<dbReference type="SUPFAM" id="SSF49785">
    <property type="entry name" value="Galactose-binding domain-like"/>
    <property type="match status" value="2"/>
</dbReference>
<dbReference type="InterPro" id="IPR040527">
    <property type="entry name" value="Beta-sand_Porphyrn"/>
</dbReference>
<dbReference type="GO" id="GO:0007155">
    <property type="term" value="P:cell adhesion"/>
    <property type="evidence" value="ECO:0007669"/>
    <property type="project" value="InterPro"/>
</dbReference>
<dbReference type="InterPro" id="IPR008979">
    <property type="entry name" value="Galactose-bd-like_sf"/>
</dbReference>
<dbReference type="SUPFAM" id="SSF103647">
    <property type="entry name" value="TSP type-3 repeat"/>
    <property type="match status" value="1"/>
</dbReference>
<feature type="signal peptide" evidence="3">
    <location>
        <begin position="1"/>
        <end position="29"/>
    </location>
</feature>
<dbReference type="SUPFAM" id="SSF51445">
    <property type="entry name" value="(Trans)glycosidases"/>
    <property type="match status" value="1"/>
</dbReference>
<dbReference type="Gene3D" id="2.60.120.1200">
    <property type="match status" value="1"/>
</dbReference>
<dbReference type="Gene3D" id="2.60.120.260">
    <property type="entry name" value="Galactose-binding domain-like"/>
    <property type="match status" value="2"/>
</dbReference>
<keyword evidence="1 3" id="KW-0732">Signal</keyword>
<reference evidence="5" key="1">
    <citation type="submission" date="2022-11" db="EMBL/GenBank/DDBJ databases">
        <title>Chitin-degrading and fungicidal potential of chitinolytic bacterial strains from marine environment of the Pacific Ocean regions.</title>
        <authorList>
            <person name="Pentekhina I."/>
            <person name="Nedashkovskaya O."/>
            <person name="Seitkalieva A."/>
            <person name="Podvolotskaya A."/>
            <person name="Tekutyeva L."/>
            <person name="Balabanova L."/>
        </authorList>
    </citation>
    <scope>NUCLEOTIDE SEQUENCE</scope>
    <source>
        <strain evidence="5">KMM 6838</strain>
    </source>
</reference>
<evidence type="ECO:0000313" key="6">
    <source>
        <dbReference type="Proteomes" id="UP001209730"/>
    </source>
</evidence>
<dbReference type="InterPro" id="IPR005084">
    <property type="entry name" value="CBM6"/>
</dbReference>
<dbReference type="PROSITE" id="PS51175">
    <property type="entry name" value="CBM6"/>
    <property type="match status" value="2"/>
</dbReference>
<dbReference type="Pfam" id="PF18206">
    <property type="entry name" value="Porphyrn_cat_1"/>
    <property type="match status" value="1"/>
</dbReference>
<dbReference type="AlphaFoldDB" id="A0AB35I005"/>
<evidence type="ECO:0000259" key="4">
    <source>
        <dbReference type="PROSITE" id="PS51175"/>
    </source>
</evidence>
<feature type="domain" description="CBM6" evidence="4">
    <location>
        <begin position="211"/>
        <end position="339"/>
    </location>
</feature>
<dbReference type="Proteomes" id="UP001209730">
    <property type="component" value="Unassembled WGS sequence"/>
</dbReference>